<comment type="catalytic activity">
    <reaction evidence="10 12">
        <text>2'-deoxycytidine + H2O + H(+) = 2'-deoxyuridine + NH4(+)</text>
        <dbReference type="Rhea" id="RHEA:13433"/>
        <dbReference type="ChEBI" id="CHEBI:15377"/>
        <dbReference type="ChEBI" id="CHEBI:15378"/>
        <dbReference type="ChEBI" id="CHEBI:15698"/>
        <dbReference type="ChEBI" id="CHEBI:16450"/>
        <dbReference type="ChEBI" id="CHEBI:28938"/>
        <dbReference type="EC" id="3.5.4.5"/>
    </reaction>
</comment>
<evidence type="ECO:0000256" key="11">
    <source>
        <dbReference type="ARBA" id="ARBA00049558"/>
    </source>
</evidence>
<keyword evidence="8 12" id="KW-0862">Zinc</keyword>
<protein>
    <recommendedName>
        <fullName evidence="5 12">Cytidine deaminase</fullName>
        <ecNumber evidence="4 12">3.5.4.5</ecNumber>
    </recommendedName>
    <alternativeName>
        <fullName evidence="9 12">Cytidine aminohydrolase</fullName>
    </alternativeName>
</protein>
<dbReference type="Gene3D" id="3.40.140.10">
    <property type="entry name" value="Cytidine Deaminase, domain 2"/>
    <property type="match status" value="1"/>
</dbReference>
<comment type="function">
    <text evidence="2 12">This enzyme scavenges exogenous and endogenous cytidine and 2'-deoxycytidine for UMP synthesis.</text>
</comment>
<dbReference type="CDD" id="cd01283">
    <property type="entry name" value="cytidine_deaminase"/>
    <property type="match status" value="1"/>
</dbReference>
<evidence type="ECO:0000256" key="7">
    <source>
        <dbReference type="ARBA" id="ARBA00022801"/>
    </source>
</evidence>
<dbReference type="InterPro" id="IPR050202">
    <property type="entry name" value="Cyt/Deoxycyt_deaminase"/>
</dbReference>
<accession>A0ABN1LDX5</accession>
<dbReference type="PROSITE" id="PS00903">
    <property type="entry name" value="CYT_DCMP_DEAMINASES_1"/>
    <property type="match status" value="1"/>
</dbReference>
<comment type="cofactor">
    <cofactor evidence="1 12">
        <name>Zn(2+)</name>
        <dbReference type="ChEBI" id="CHEBI:29105"/>
    </cofactor>
</comment>
<name>A0ABN1LDX5_9ALTE</name>
<evidence type="ECO:0000256" key="2">
    <source>
        <dbReference type="ARBA" id="ARBA00003949"/>
    </source>
</evidence>
<dbReference type="InterPro" id="IPR006262">
    <property type="entry name" value="Cyt_deam_tetra"/>
</dbReference>
<comment type="similarity">
    <text evidence="3 12">Belongs to the cytidine and deoxycytidylate deaminase family.</text>
</comment>
<keyword evidence="6 12" id="KW-0479">Metal-binding</keyword>
<dbReference type="InterPro" id="IPR016192">
    <property type="entry name" value="APOBEC/CMP_deaminase_Zn-bd"/>
</dbReference>
<keyword evidence="15" id="KW-1185">Reference proteome</keyword>
<dbReference type="PROSITE" id="PS51747">
    <property type="entry name" value="CYT_DCMP_DEAMINASES_2"/>
    <property type="match status" value="1"/>
</dbReference>
<organism evidence="14 15">
    <name type="scientific">Aliiglaciecola litoralis</name>
    <dbReference type="NCBI Taxonomy" id="582857"/>
    <lineage>
        <taxon>Bacteria</taxon>
        <taxon>Pseudomonadati</taxon>
        <taxon>Pseudomonadota</taxon>
        <taxon>Gammaproteobacteria</taxon>
        <taxon>Alteromonadales</taxon>
        <taxon>Alteromonadaceae</taxon>
        <taxon>Aliiglaciecola</taxon>
    </lineage>
</organism>
<dbReference type="EC" id="3.5.4.5" evidence="4 12"/>
<evidence type="ECO:0000256" key="9">
    <source>
        <dbReference type="ARBA" id="ARBA00032005"/>
    </source>
</evidence>
<dbReference type="EMBL" id="BAAAFD010000001">
    <property type="protein sequence ID" value="GAA0852759.1"/>
    <property type="molecule type" value="Genomic_DNA"/>
</dbReference>
<sequence>MDNTMLKLLQAAQQSQKNAYAPYSSFQVGSAILTDSDHIFTGCNVENVAYPLGQCAEASAISAMINAGSKKIQKILIASPNEEYCPPCGGCRQKIKEFSDQNTQIIMANNQGKTKSVTIAELLPLAFDMPE</sequence>
<evidence type="ECO:0000256" key="6">
    <source>
        <dbReference type="ARBA" id="ARBA00022723"/>
    </source>
</evidence>
<feature type="domain" description="CMP/dCMP-type deaminase" evidence="13">
    <location>
        <begin position="3"/>
        <end position="130"/>
    </location>
</feature>
<proteinExistence type="inferred from homology"/>
<evidence type="ECO:0000256" key="12">
    <source>
        <dbReference type="RuleBase" id="RU364006"/>
    </source>
</evidence>
<dbReference type="InterPro" id="IPR002125">
    <property type="entry name" value="CMP_dCMP_dom"/>
</dbReference>
<evidence type="ECO:0000256" key="4">
    <source>
        <dbReference type="ARBA" id="ARBA00012783"/>
    </source>
</evidence>
<dbReference type="PANTHER" id="PTHR11644:SF2">
    <property type="entry name" value="CYTIDINE DEAMINASE"/>
    <property type="match status" value="1"/>
</dbReference>
<dbReference type="InterPro" id="IPR016193">
    <property type="entry name" value="Cytidine_deaminase-like"/>
</dbReference>
<evidence type="ECO:0000256" key="8">
    <source>
        <dbReference type="ARBA" id="ARBA00022833"/>
    </source>
</evidence>
<evidence type="ECO:0000256" key="10">
    <source>
        <dbReference type="ARBA" id="ARBA00049252"/>
    </source>
</evidence>
<dbReference type="SUPFAM" id="SSF53927">
    <property type="entry name" value="Cytidine deaminase-like"/>
    <property type="match status" value="1"/>
</dbReference>
<dbReference type="PANTHER" id="PTHR11644">
    <property type="entry name" value="CYTIDINE DEAMINASE"/>
    <property type="match status" value="1"/>
</dbReference>
<gene>
    <name evidence="14" type="primary">cdd</name>
    <name evidence="14" type="ORF">GCM10009114_03740</name>
</gene>
<dbReference type="Proteomes" id="UP001500359">
    <property type="component" value="Unassembled WGS sequence"/>
</dbReference>
<evidence type="ECO:0000256" key="5">
    <source>
        <dbReference type="ARBA" id="ARBA00018266"/>
    </source>
</evidence>
<comment type="caution">
    <text evidence="14">The sequence shown here is derived from an EMBL/GenBank/DDBJ whole genome shotgun (WGS) entry which is preliminary data.</text>
</comment>
<evidence type="ECO:0000256" key="1">
    <source>
        <dbReference type="ARBA" id="ARBA00001947"/>
    </source>
</evidence>
<dbReference type="Pfam" id="PF00383">
    <property type="entry name" value="dCMP_cyt_deam_1"/>
    <property type="match status" value="1"/>
</dbReference>
<evidence type="ECO:0000259" key="13">
    <source>
        <dbReference type="PROSITE" id="PS51747"/>
    </source>
</evidence>
<evidence type="ECO:0000313" key="15">
    <source>
        <dbReference type="Proteomes" id="UP001500359"/>
    </source>
</evidence>
<evidence type="ECO:0000313" key="14">
    <source>
        <dbReference type="EMBL" id="GAA0852759.1"/>
    </source>
</evidence>
<comment type="catalytic activity">
    <reaction evidence="11 12">
        <text>cytidine + H2O + H(+) = uridine + NH4(+)</text>
        <dbReference type="Rhea" id="RHEA:16069"/>
        <dbReference type="ChEBI" id="CHEBI:15377"/>
        <dbReference type="ChEBI" id="CHEBI:15378"/>
        <dbReference type="ChEBI" id="CHEBI:16704"/>
        <dbReference type="ChEBI" id="CHEBI:17562"/>
        <dbReference type="ChEBI" id="CHEBI:28938"/>
        <dbReference type="EC" id="3.5.4.5"/>
    </reaction>
</comment>
<evidence type="ECO:0000256" key="3">
    <source>
        <dbReference type="ARBA" id="ARBA00006576"/>
    </source>
</evidence>
<dbReference type="NCBIfam" id="NF004064">
    <property type="entry name" value="PRK05578.1"/>
    <property type="match status" value="1"/>
</dbReference>
<keyword evidence="7 12" id="KW-0378">Hydrolase</keyword>
<dbReference type="NCBIfam" id="TIGR01354">
    <property type="entry name" value="cyt_deam_tetra"/>
    <property type="match status" value="1"/>
</dbReference>
<reference evidence="14 15" key="1">
    <citation type="journal article" date="2019" name="Int. J. Syst. Evol. Microbiol.">
        <title>The Global Catalogue of Microorganisms (GCM) 10K type strain sequencing project: providing services to taxonomists for standard genome sequencing and annotation.</title>
        <authorList>
            <consortium name="The Broad Institute Genomics Platform"/>
            <consortium name="The Broad Institute Genome Sequencing Center for Infectious Disease"/>
            <person name="Wu L."/>
            <person name="Ma J."/>
        </authorList>
    </citation>
    <scope>NUCLEOTIDE SEQUENCE [LARGE SCALE GENOMIC DNA]</scope>
    <source>
        <strain evidence="14 15">JCM 15896</strain>
    </source>
</reference>